<evidence type="ECO:0000313" key="4">
    <source>
        <dbReference type="Proteomes" id="UP000187209"/>
    </source>
</evidence>
<sequence length="361" mass="41873">MPFIDNDQLSILKEKVDILTSELLKSNKEFMDFETSLQLKLTFIEQEESMLRSQQQAIESALRNIEFEATRMKNMESNFKYDDMDAPNPDSLKNPFRSKSALKGRNESSNEEYFTGEIRDGNERSSIIEGNPYLELVVKPLGKKPMLSAERNTPVKVLNKKYYRFRLEDITQNEKDFLDKIKPLLEGSEIYKKFVTKPTNKVQSFEILESIRVMPEHCGYALRQFFLHKSLNKIHVTQPLKPGFESTISSDCLMAPILSPNTILVLKTQGLLNKDDLDYDKINEKCRDFASLNMNSDRFREQCRNIVYYPFCIGLVKGEKIELIAKGYQILKQWVNGINALVKYKKLIPKLTSRIEAYTTV</sequence>
<evidence type="ECO:0000256" key="2">
    <source>
        <dbReference type="SAM" id="MobiDB-lite"/>
    </source>
</evidence>
<protein>
    <submittedName>
        <fullName evidence="3">Uncharacterized protein</fullName>
    </submittedName>
</protein>
<gene>
    <name evidence="3" type="ORF">SteCoe_18047</name>
</gene>
<reference evidence="3 4" key="1">
    <citation type="submission" date="2016-11" db="EMBL/GenBank/DDBJ databases">
        <title>The macronuclear genome of Stentor coeruleus: a giant cell with tiny introns.</title>
        <authorList>
            <person name="Slabodnick M."/>
            <person name="Ruby J.G."/>
            <person name="Reiff S.B."/>
            <person name="Swart E.C."/>
            <person name="Gosai S."/>
            <person name="Prabakaran S."/>
            <person name="Witkowska E."/>
            <person name="Larue G.E."/>
            <person name="Fisher S."/>
            <person name="Freeman R.M."/>
            <person name="Gunawardena J."/>
            <person name="Chu W."/>
            <person name="Stover N.A."/>
            <person name="Gregory B.D."/>
            <person name="Nowacki M."/>
            <person name="Derisi J."/>
            <person name="Roy S.W."/>
            <person name="Marshall W.F."/>
            <person name="Sood P."/>
        </authorList>
    </citation>
    <scope>NUCLEOTIDE SEQUENCE [LARGE SCALE GENOMIC DNA]</scope>
    <source>
        <strain evidence="3">WM001</strain>
    </source>
</reference>
<evidence type="ECO:0000256" key="1">
    <source>
        <dbReference type="SAM" id="Coils"/>
    </source>
</evidence>
<organism evidence="3 4">
    <name type="scientific">Stentor coeruleus</name>
    <dbReference type="NCBI Taxonomy" id="5963"/>
    <lineage>
        <taxon>Eukaryota</taxon>
        <taxon>Sar</taxon>
        <taxon>Alveolata</taxon>
        <taxon>Ciliophora</taxon>
        <taxon>Postciliodesmatophora</taxon>
        <taxon>Heterotrichea</taxon>
        <taxon>Heterotrichida</taxon>
        <taxon>Stentoridae</taxon>
        <taxon>Stentor</taxon>
    </lineage>
</organism>
<dbReference type="OrthoDB" id="313596at2759"/>
<name>A0A1R2BXD4_9CILI</name>
<dbReference type="Proteomes" id="UP000187209">
    <property type="component" value="Unassembled WGS sequence"/>
</dbReference>
<keyword evidence="4" id="KW-1185">Reference proteome</keyword>
<dbReference type="AlphaFoldDB" id="A0A1R2BXD4"/>
<keyword evidence="1" id="KW-0175">Coiled coil</keyword>
<accession>A0A1R2BXD4</accession>
<feature type="coiled-coil region" evidence="1">
    <location>
        <begin position="44"/>
        <end position="78"/>
    </location>
</feature>
<feature type="region of interest" description="Disordered" evidence="2">
    <location>
        <begin position="82"/>
        <end position="113"/>
    </location>
</feature>
<dbReference type="EMBL" id="MPUH01000379">
    <property type="protein sequence ID" value="OMJ81480.1"/>
    <property type="molecule type" value="Genomic_DNA"/>
</dbReference>
<evidence type="ECO:0000313" key="3">
    <source>
        <dbReference type="EMBL" id="OMJ81480.1"/>
    </source>
</evidence>
<comment type="caution">
    <text evidence="3">The sequence shown here is derived from an EMBL/GenBank/DDBJ whole genome shotgun (WGS) entry which is preliminary data.</text>
</comment>
<proteinExistence type="predicted"/>